<reference evidence="1" key="1">
    <citation type="submission" date="2021-06" db="EMBL/GenBank/DDBJ databases">
        <authorList>
            <person name="Kallberg Y."/>
            <person name="Tangrot J."/>
            <person name="Rosling A."/>
        </authorList>
    </citation>
    <scope>NUCLEOTIDE SEQUENCE</scope>
    <source>
        <strain evidence="1">IA702</strain>
    </source>
</reference>
<evidence type="ECO:0000313" key="1">
    <source>
        <dbReference type="EMBL" id="CAG8608045.1"/>
    </source>
</evidence>
<dbReference type="EMBL" id="CAJVPJ010001925">
    <property type="protein sequence ID" value="CAG8608045.1"/>
    <property type="molecule type" value="Genomic_DNA"/>
</dbReference>
<dbReference type="Proteomes" id="UP000789572">
    <property type="component" value="Unassembled WGS sequence"/>
</dbReference>
<proteinExistence type="predicted"/>
<evidence type="ECO:0000313" key="2">
    <source>
        <dbReference type="Proteomes" id="UP000789572"/>
    </source>
</evidence>
<gene>
    <name evidence="1" type="ORF">POCULU_LOCUS7809</name>
</gene>
<dbReference type="AlphaFoldDB" id="A0A9N9GHB3"/>
<sequence>MDNGVCLDHYFDKKHDSHSPKTPCYSPLTANPSTLNLPLNLNLTMHRGRIAFGKKYVEWPWIKYYQYPKRGQTSRGRGGTIQKWRCGSEGSAIKGVPTPHEIYPSLYNATCKRMELC</sequence>
<protein>
    <submittedName>
        <fullName evidence="1">8_t:CDS:1</fullName>
    </submittedName>
</protein>
<keyword evidence="2" id="KW-1185">Reference proteome</keyword>
<organism evidence="1 2">
    <name type="scientific">Paraglomus occultum</name>
    <dbReference type="NCBI Taxonomy" id="144539"/>
    <lineage>
        <taxon>Eukaryota</taxon>
        <taxon>Fungi</taxon>
        <taxon>Fungi incertae sedis</taxon>
        <taxon>Mucoromycota</taxon>
        <taxon>Glomeromycotina</taxon>
        <taxon>Glomeromycetes</taxon>
        <taxon>Paraglomerales</taxon>
        <taxon>Paraglomeraceae</taxon>
        <taxon>Paraglomus</taxon>
    </lineage>
</organism>
<comment type="caution">
    <text evidence="1">The sequence shown here is derived from an EMBL/GenBank/DDBJ whole genome shotgun (WGS) entry which is preliminary data.</text>
</comment>
<accession>A0A9N9GHB3</accession>
<name>A0A9N9GHB3_9GLOM</name>